<feature type="domain" description="UspA" evidence="2">
    <location>
        <begin position="146"/>
        <end position="271"/>
    </location>
</feature>
<evidence type="ECO:0000313" key="3">
    <source>
        <dbReference type="EMBL" id="GIF01761.1"/>
    </source>
</evidence>
<evidence type="ECO:0000256" key="1">
    <source>
        <dbReference type="ARBA" id="ARBA00008791"/>
    </source>
</evidence>
<dbReference type="InterPro" id="IPR014729">
    <property type="entry name" value="Rossmann-like_a/b/a_fold"/>
</dbReference>
<accession>A0A919K6D8</accession>
<dbReference type="Gene3D" id="3.40.50.620">
    <property type="entry name" value="HUPs"/>
    <property type="match status" value="2"/>
</dbReference>
<proteinExistence type="inferred from homology"/>
<dbReference type="InterPro" id="IPR006016">
    <property type="entry name" value="UspA"/>
</dbReference>
<dbReference type="Proteomes" id="UP000636960">
    <property type="component" value="Unassembled WGS sequence"/>
</dbReference>
<sequence length="274" mass="28859">MTIIVGTDGTHSGTTAVDWAAAEAQRRNTGLRIVHAYDWDWYESRLDIGSEYMDVTRVLAEAVVAAAADRARQTAPGIDVETDILIGRAGPQLFKAAHGAELLVLGAHGRRGVAGLFLGSVSRRLVTHSPCPIVVVPGPGAADGPVAAGVDDSPAADDVLRTAFETADRWGCPLVVFRASGPAVPAWLFGLLPVLRPAADDVGENARLEEQVRPWRARYPRVRVEAVLTRDSAAGALTAASHWGRAVVLGCPHGSAGLQLMHQLECPVVVAHAG</sequence>
<gene>
    <name evidence="3" type="ORF">Ari01nite_92250</name>
</gene>
<comment type="similarity">
    <text evidence="1">Belongs to the universal stress protein A family.</text>
</comment>
<dbReference type="InterPro" id="IPR006015">
    <property type="entry name" value="Universal_stress_UspA"/>
</dbReference>
<comment type="caution">
    <text evidence="3">The sequence shown here is derived from an EMBL/GenBank/DDBJ whole genome shotgun (WGS) entry which is preliminary data.</text>
</comment>
<dbReference type="EMBL" id="BOMV01000111">
    <property type="protein sequence ID" value="GIF01761.1"/>
    <property type="molecule type" value="Genomic_DNA"/>
</dbReference>
<dbReference type="PRINTS" id="PR01438">
    <property type="entry name" value="UNVRSLSTRESS"/>
</dbReference>
<dbReference type="SUPFAM" id="SSF52402">
    <property type="entry name" value="Adenine nucleotide alpha hydrolases-like"/>
    <property type="match status" value="2"/>
</dbReference>
<feature type="domain" description="UspA" evidence="2">
    <location>
        <begin position="2"/>
        <end position="137"/>
    </location>
</feature>
<dbReference type="PANTHER" id="PTHR46268">
    <property type="entry name" value="STRESS RESPONSE PROTEIN NHAX"/>
    <property type="match status" value="1"/>
</dbReference>
<dbReference type="Pfam" id="PF00582">
    <property type="entry name" value="Usp"/>
    <property type="match status" value="2"/>
</dbReference>
<reference evidence="3" key="1">
    <citation type="submission" date="2021-01" db="EMBL/GenBank/DDBJ databases">
        <title>Whole genome shotgun sequence of Actinoplanes rishiriensis NBRC 108556.</title>
        <authorList>
            <person name="Komaki H."/>
            <person name="Tamura T."/>
        </authorList>
    </citation>
    <scope>NUCLEOTIDE SEQUENCE</scope>
    <source>
        <strain evidence="3">NBRC 108556</strain>
    </source>
</reference>
<name>A0A919K6D8_9ACTN</name>
<dbReference type="PANTHER" id="PTHR46268:SF6">
    <property type="entry name" value="UNIVERSAL STRESS PROTEIN UP12"/>
    <property type="match status" value="1"/>
</dbReference>
<protein>
    <recommendedName>
        <fullName evidence="2">UspA domain-containing protein</fullName>
    </recommendedName>
</protein>
<evidence type="ECO:0000313" key="4">
    <source>
        <dbReference type="Proteomes" id="UP000636960"/>
    </source>
</evidence>
<dbReference type="RefSeq" id="WP_203790646.1">
    <property type="nucleotide sequence ID" value="NZ_BOMV01000111.1"/>
</dbReference>
<keyword evidence="4" id="KW-1185">Reference proteome</keyword>
<dbReference type="AlphaFoldDB" id="A0A919K6D8"/>
<organism evidence="3 4">
    <name type="scientific">Paractinoplanes rishiriensis</name>
    <dbReference type="NCBI Taxonomy" id="1050105"/>
    <lineage>
        <taxon>Bacteria</taxon>
        <taxon>Bacillati</taxon>
        <taxon>Actinomycetota</taxon>
        <taxon>Actinomycetes</taxon>
        <taxon>Micromonosporales</taxon>
        <taxon>Micromonosporaceae</taxon>
        <taxon>Paractinoplanes</taxon>
    </lineage>
</organism>
<evidence type="ECO:0000259" key="2">
    <source>
        <dbReference type="Pfam" id="PF00582"/>
    </source>
</evidence>